<comment type="caution">
    <text evidence="4">The sequence shown here is derived from an EMBL/GenBank/DDBJ whole genome shotgun (WGS) entry which is preliminary data.</text>
</comment>
<dbReference type="InterPro" id="IPR039779">
    <property type="entry name" value="RFX-like"/>
</dbReference>
<evidence type="ECO:0000313" key="5">
    <source>
        <dbReference type="Proteomes" id="UP000193685"/>
    </source>
</evidence>
<dbReference type="PANTHER" id="PTHR12619">
    <property type="entry name" value="RFX TRANSCRIPTION FACTOR FAMILY"/>
    <property type="match status" value="1"/>
</dbReference>
<dbReference type="GO" id="GO:0000978">
    <property type="term" value="F:RNA polymerase II cis-regulatory region sequence-specific DNA binding"/>
    <property type="evidence" value="ECO:0007669"/>
    <property type="project" value="TreeGrafter"/>
</dbReference>
<dbReference type="OMA" id="FYRNSSM"/>
<evidence type="ECO:0000256" key="2">
    <source>
        <dbReference type="SAM" id="MobiDB-lite"/>
    </source>
</evidence>
<dbReference type="InterPro" id="IPR003150">
    <property type="entry name" value="DNA-bd_RFX"/>
</dbReference>
<dbReference type="RefSeq" id="XP_040727634.1">
    <property type="nucleotide sequence ID" value="XM_040866026.1"/>
</dbReference>
<dbReference type="Pfam" id="PF02257">
    <property type="entry name" value="RFX_DNA_binding"/>
    <property type="match status" value="1"/>
</dbReference>
<dbReference type="PANTHER" id="PTHR12619:SF5">
    <property type="entry name" value="TRANSCRIPTION FACTOR RFX4"/>
    <property type="match status" value="1"/>
</dbReference>
<reference evidence="4 5" key="1">
    <citation type="submission" date="2016-07" db="EMBL/GenBank/DDBJ databases">
        <title>Pervasive Adenine N6-methylation of Active Genes in Fungi.</title>
        <authorList>
            <consortium name="DOE Joint Genome Institute"/>
            <person name="Mondo S.J."/>
            <person name="Dannebaum R.O."/>
            <person name="Kuo R.C."/>
            <person name="Labutti K."/>
            <person name="Haridas S."/>
            <person name="Kuo A."/>
            <person name="Salamov A."/>
            <person name="Ahrendt S.R."/>
            <person name="Lipzen A."/>
            <person name="Sullivan W."/>
            <person name="Andreopoulos W.B."/>
            <person name="Clum A."/>
            <person name="Lindquist E."/>
            <person name="Daum C."/>
            <person name="Ramamoorthy G.K."/>
            <person name="Gryganskyi A."/>
            <person name="Culley D."/>
            <person name="Magnuson J.K."/>
            <person name="James T.Y."/>
            <person name="O'Malley M.A."/>
            <person name="Stajich J.E."/>
            <person name="Spatafora J.W."/>
            <person name="Visel A."/>
            <person name="Grigoriev I.V."/>
        </authorList>
    </citation>
    <scope>NUCLEOTIDE SEQUENCE [LARGE SCALE GENOMIC DNA]</scope>
    <source>
        <strain evidence="4 5">12-1054</strain>
    </source>
</reference>
<dbReference type="PROSITE" id="PS51526">
    <property type="entry name" value="RFX_DBD"/>
    <property type="match status" value="1"/>
</dbReference>
<evidence type="ECO:0000259" key="3">
    <source>
        <dbReference type="PROSITE" id="PS51526"/>
    </source>
</evidence>
<dbReference type="Proteomes" id="UP000193685">
    <property type="component" value="Unassembled WGS sequence"/>
</dbReference>
<dbReference type="Gene3D" id="1.10.10.10">
    <property type="entry name" value="Winged helix-like DNA-binding domain superfamily/Winged helix DNA-binding domain"/>
    <property type="match status" value="1"/>
</dbReference>
<dbReference type="AlphaFoldDB" id="A0A1Y2FS10"/>
<dbReference type="EMBL" id="MCFI01000002">
    <property type="protein sequence ID" value="ORY86778.1"/>
    <property type="molecule type" value="Genomic_DNA"/>
</dbReference>
<dbReference type="SUPFAM" id="SSF46785">
    <property type="entry name" value="Winged helix' DNA-binding domain"/>
    <property type="match status" value="1"/>
</dbReference>
<dbReference type="InterPro" id="IPR036390">
    <property type="entry name" value="WH_DNA-bd_sf"/>
</dbReference>
<evidence type="ECO:0000313" key="4">
    <source>
        <dbReference type="EMBL" id="ORY86778.1"/>
    </source>
</evidence>
<feature type="region of interest" description="Disordered" evidence="2">
    <location>
        <begin position="170"/>
        <end position="189"/>
    </location>
</feature>
<dbReference type="GO" id="GO:0000981">
    <property type="term" value="F:DNA-binding transcription factor activity, RNA polymerase II-specific"/>
    <property type="evidence" value="ECO:0007669"/>
    <property type="project" value="TreeGrafter"/>
</dbReference>
<dbReference type="STRING" id="56484.A0A1Y2FS10"/>
<gene>
    <name evidence="4" type="ORF">BCR37DRAFT_124038</name>
</gene>
<dbReference type="InterPro" id="IPR036388">
    <property type="entry name" value="WH-like_DNA-bd_sf"/>
</dbReference>
<feature type="domain" description="RFX-type winged-helix" evidence="3">
    <location>
        <begin position="48"/>
        <end position="123"/>
    </location>
</feature>
<evidence type="ECO:0000256" key="1">
    <source>
        <dbReference type="ARBA" id="ARBA00023125"/>
    </source>
</evidence>
<dbReference type="OrthoDB" id="10056949at2759"/>
<protein>
    <submittedName>
        <fullName evidence="4">RFX DNA-binding domain-domain-containing protein</fullName>
    </submittedName>
</protein>
<dbReference type="InterPro" id="IPR057321">
    <property type="entry name" value="RFX1-4/6/8-like_BCD"/>
</dbReference>
<dbReference type="GeneID" id="63782625"/>
<accession>A0A1Y2FS10</accession>
<sequence>MTTSKMTQRSMSKSKRLPVALIRSIWTRWQKIYEHESADPMQRGIVLHMHTSGSRLQPFPDVAVPRNKIYAAYTEFCTTRRLKPLTSANFGRIMQHIYPEVKTRRLGVRGESRYHYCGLRLVGDTSEERTTNPVSFRKNKQQQRHKTPAQRDPFRFGPTSGNLMSSLEREMGLSSENDQPRDVPGSVDFSGLQRPTTRLVYPTPELAQELDEHPPFELPQIYDYLPDDADADVQEALVTSYAVHCIDLIEAIASMKIRHFISLTTTFYQSLTEDVQALLSTASLATWVQKADLQCYQHMTRILSPLTTQVIPPEIFLLLRNLAATLLPNIHRALANHAPHLLQAKLVPAGQFSSLLTRLLRVNETAHAAARFLTSQADRELMRMDWIRHVDPKAIANRELSCGEDEVVKILNEVLVLLGPNPRPGEQGLLSPTPHSDGRNNHHAQEYQPVLELWQRFLSALPLRFPTIEPRLFLLCMGSVESAVLREVTVSGGEGFGALWVVTCWVDEMMRFLCERGGFLLEQIYDNFDDDEDLDMEDFLFGNDGLVGSAAMADASFSLEEPNTTSSWTQ</sequence>
<proteinExistence type="predicted"/>
<keyword evidence="5" id="KW-1185">Reference proteome</keyword>
<name>A0A1Y2FS10_PROLT</name>
<feature type="compositionally biased region" description="Basic residues" evidence="2">
    <location>
        <begin position="137"/>
        <end position="148"/>
    </location>
</feature>
<organism evidence="4 5">
    <name type="scientific">Protomyces lactucae-debilis</name>
    <dbReference type="NCBI Taxonomy" id="2754530"/>
    <lineage>
        <taxon>Eukaryota</taxon>
        <taxon>Fungi</taxon>
        <taxon>Dikarya</taxon>
        <taxon>Ascomycota</taxon>
        <taxon>Taphrinomycotina</taxon>
        <taxon>Taphrinomycetes</taxon>
        <taxon>Taphrinales</taxon>
        <taxon>Protomycetaceae</taxon>
        <taxon>Protomyces</taxon>
    </lineage>
</organism>
<feature type="region of interest" description="Disordered" evidence="2">
    <location>
        <begin position="127"/>
        <end position="161"/>
    </location>
</feature>
<keyword evidence="1 4" id="KW-0238">DNA-binding</keyword>
<dbReference type="FunFam" id="1.10.10.10:FF:000422">
    <property type="entry name" value="DNA-binding protein RFX7"/>
    <property type="match status" value="1"/>
</dbReference>
<dbReference type="Pfam" id="PF25340">
    <property type="entry name" value="BCD_RFX"/>
    <property type="match status" value="1"/>
</dbReference>